<dbReference type="InterPro" id="IPR012906">
    <property type="entry name" value="PaaX-like_N"/>
</dbReference>
<keyword evidence="4" id="KW-1185">Reference proteome</keyword>
<dbReference type="EMBL" id="CP048788">
    <property type="protein sequence ID" value="QJF49793.1"/>
    <property type="molecule type" value="Genomic_DNA"/>
</dbReference>
<evidence type="ECO:0000259" key="1">
    <source>
        <dbReference type="Pfam" id="PF07848"/>
    </source>
</evidence>
<protein>
    <submittedName>
        <fullName evidence="3">PaaX family transcriptional regulator</fullName>
    </submittedName>
</protein>
<evidence type="ECO:0000259" key="2">
    <source>
        <dbReference type="Pfam" id="PF08223"/>
    </source>
</evidence>
<dbReference type="InterPro" id="IPR036390">
    <property type="entry name" value="WH_DNA-bd_sf"/>
</dbReference>
<sequence length="256" mass="28141">MQSETFTTHARALTGPGGQRVWSLIVSVFGDLAQEKGATIPGPALSKIMAAMDVRPEATRVALHRLRRDGWITSRKTGRTSLHSLTAHGRSETVAASARIYASPDSIPREWQIILAPEDTSETALRAMGYTPLMAGVLIAARGALVPADAALLQGETLPDRLRHAVAPAPLCAEYAALFETLRRVRSDLPELIQLPPVQRAVLRCLIVHNWRRLVLKHSDLPEAVFPQGWRGHECHRLVFDLLQALPRPNGTDTWS</sequence>
<feature type="domain" description="Transcriptional repressor PaaX-like C-terminal" evidence="2">
    <location>
        <begin position="173"/>
        <end position="246"/>
    </location>
</feature>
<dbReference type="GO" id="GO:0006351">
    <property type="term" value="P:DNA-templated transcription"/>
    <property type="evidence" value="ECO:0007669"/>
    <property type="project" value="TreeGrafter"/>
</dbReference>
<evidence type="ECO:0000313" key="4">
    <source>
        <dbReference type="Proteomes" id="UP000503308"/>
    </source>
</evidence>
<dbReference type="Gene3D" id="1.10.10.10">
    <property type="entry name" value="Winged helix-like DNA-binding domain superfamily/Winged helix DNA-binding domain"/>
    <property type="match status" value="1"/>
</dbReference>
<dbReference type="InterPro" id="IPR013225">
    <property type="entry name" value="PaaX_C"/>
</dbReference>
<dbReference type="PANTHER" id="PTHR30319">
    <property type="entry name" value="PHENYLACETIC ACID REGULATOR-RELATED TRANSCRIPTIONAL REPRESSOR"/>
    <property type="match status" value="1"/>
</dbReference>
<accession>A0A858SQ21</accession>
<dbReference type="InterPro" id="IPR036388">
    <property type="entry name" value="WH-like_DNA-bd_sf"/>
</dbReference>
<gene>
    <name evidence="3" type="ORF">G3256_00730</name>
</gene>
<name>A0A858SQ21_9RHOB</name>
<dbReference type="KEGG" id="rpon:G3256_00730"/>
<evidence type="ECO:0000313" key="3">
    <source>
        <dbReference type="EMBL" id="QJF49793.1"/>
    </source>
</evidence>
<dbReference type="Proteomes" id="UP000503308">
    <property type="component" value="Chromosome"/>
</dbReference>
<dbReference type="Gene3D" id="3.30.70.2670">
    <property type="match status" value="1"/>
</dbReference>
<dbReference type="Pfam" id="PF08223">
    <property type="entry name" value="PaaX_C"/>
    <property type="match status" value="1"/>
</dbReference>
<feature type="domain" description="Transcriptional repressor PaaX-like N-terminal" evidence="1">
    <location>
        <begin position="22"/>
        <end position="89"/>
    </location>
</feature>
<proteinExistence type="predicted"/>
<dbReference type="AlphaFoldDB" id="A0A858SQ21"/>
<dbReference type="Gene3D" id="1.20.58.1460">
    <property type="match status" value="1"/>
</dbReference>
<reference evidence="3 4" key="1">
    <citation type="submission" date="2020-02" db="EMBL/GenBank/DDBJ databases">
        <title>Genome sequence of Roseobacter ponti.</title>
        <authorList>
            <person name="Hollensteiner J."/>
            <person name="Schneider D."/>
            <person name="Poehlein A."/>
            <person name="Daniel R."/>
        </authorList>
    </citation>
    <scope>NUCLEOTIDE SEQUENCE [LARGE SCALE GENOMIC DNA]</scope>
    <source>
        <strain evidence="3 4">DSM 106830</strain>
    </source>
</reference>
<dbReference type="PANTHER" id="PTHR30319:SF1">
    <property type="entry name" value="TRANSCRIPTIONAL REPRESSOR PAAX"/>
    <property type="match status" value="1"/>
</dbReference>
<dbReference type="SUPFAM" id="SSF46785">
    <property type="entry name" value="Winged helix' DNA-binding domain"/>
    <property type="match status" value="1"/>
</dbReference>
<dbReference type="RefSeq" id="WP_169639019.1">
    <property type="nucleotide sequence ID" value="NZ_CP048788.1"/>
</dbReference>
<organism evidence="3 4">
    <name type="scientific">Roseobacter ponti</name>
    <dbReference type="NCBI Taxonomy" id="1891787"/>
    <lineage>
        <taxon>Bacteria</taxon>
        <taxon>Pseudomonadati</taxon>
        <taxon>Pseudomonadota</taxon>
        <taxon>Alphaproteobacteria</taxon>
        <taxon>Rhodobacterales</taxon>
        <taxon>Roseobacteraceae</taxon>
        <taxon>Roseobacter</taxon>
    </lineage>
</organism>
<dbReference type="Pfam" id="PF07848">
    <property type="entry name" value="PaaX"/>
    <property type="match status" value="1"/>
</dbReference>